<dbReference type="AlphaFoldDB" id="A0A4S4FH64"/>
<sequence>MTTLRDGAEGDVEACVALWLRAVAERDGIALSEAGAIRIREKFDAPRVAWIVTVDGDTPVGFALVAESGLGFDGDPADAAYLSLLAVAPEGQGAGLGGRLLTAAVDAARAEGRPRIVLHVLTANETAVRLYRATGWVEVGEVRPHPVSGRPMQTYLLPLA</sequence>
<dbReference type="PROSITE" id="PS51186">
    <property type="entry name" value="GNAT"/>
    <property type="match status" value="1"/>
</dbReference>
<evidence type="ECO:0000256" key="2">
    <source>
        <dbReference type="ARBA" id="ARBA00023315"/>
    </source>
</evidence>
<organism evidence="4 5">
    <name type="scientific">Orlajensenia flava</name>
    <dbReference type="NCBI Taxonomy" id="2565934"/>
    <lineage>
        <taxon>Bacteria</taxon>
        <taxon>Bacillati</taxon>
        <taxon>Actinomycetota</taxon>
        <taxon>Actinomycetes</taxon>
        <taxon>Micrococcales</taxon>
        <taxon>Microbacteriaceae</taxon>
        <taxon>Orlajensenia</taxon>
    </lineage>
</organism>
<dbReference type="EMBL" id="SSSN01000015">
    <property type="protein sequence ID" value="THG29102.1"/>
    <property type="molecule type" value="Genomic_DNA"/>
</dbReference>
<reference evidence="4 5" key="1">
    <citation type="submission" date="2019-04" db="EMBL/GenBank/DDBJ databases">
        <authorList>
            <person name="Jiang L."/>
        </authorList>
    </citation>
    <scope>NUCLEOTIDE SEQUENCE [LARGE SCALE GENOMIC DNA]</scope>
    <source>
        <strain evidence="4 5">YIM 131861</strain>
    </source>
</reference>
<dbReference type="GO" id="GO:0016747">
    <property type="term" value="F:acyltransferase activity, transferring groups other than amino-acyl groups"/>
    <property type="evidence" value="ECO:0007669"/>
    <property type="project" value="InterPro"/>
</dbReference>
<evidence type="ECO:0000313" key="4">
    <source>
        <dbReference type="EMBL" id="THG29102.1"/>
    </source>
</evidence>
<dbReference type="RefSeq" id="WP_136425491.1">
    <property type="nucleotide sequence ID" value="NZ_SSSN01000015.1"/>
</dbReference>
<keyword evidence="5" id="KW-1185">Reference proteome</keyword>
<dbReference type="Gene3D" id="3.40.630.30">
    <property type="match status" value="1"/>
</dbReference>
<name>A0A4S4FH64_9MICO</name>
<gene>
    <name evidence="4" type="ORF">E6C70_15925</name>
</gene>
<keyword evidence="2" id="KW-0012">Acyltransferase</keyword>
<dbReference type="InterPro" id="IPR050832">
    <property type="entry name" value="Bact_Acetyltransf"/>
</dbReference>
<dbReference type="Proteomes" id="UP000307380">
    <property type="component" value="Unassembled WGS sequence"/>
</dbReference>
<keyword evidence="1 4" id="KW-0808">Transferase</keyword>
<dbReference type="OrthoDB" id="4947711at2"/>
<protein>
    <submittedName>
        <fullName evidence="4">GNAT family N-acetyltransferase</fullName>
    </submittedName>
</protein>
<dbReference type="SUPFAM" id="SSF55729">
    <property type="entry name" value="Acyl-CoA N-acyltransferases (Nat)"/>
    <property type="match status" value="1"/>
</dbReference>
<evidence type="ECO:0000313" key="5">
    <source>
        <dbReference type="Proteomes" id="UP000307380"/>
    </source>
</evidence>
<accession>A0A4S4FH64</accession>
<dbReference type="PANTHER" id="PTHR43877">
    <property type="entry name" value="AMINOALKYLPHOSPHONATE N-ACETYLTRANSFERASE-RELATED-RELATED"/>
    <property type="match status" value="1"/>
</dbReference>
<proteinExistence type="predicted"/>
<comment type="caution">
    <text evidence="4">The sequence shown here is derived from an EMBL/GenBank/DDBJ whole genome shotgun (WGS) entry which is preliminary data.</text>
</comment>
<evidence type="ECO:0000259" key="3">
    <source>
        <dbReference type="PROSITE" id="PS51186"/>
    </source>
</evidence>
<dbReference type="Pfam" id="PF00583">
    <property type="entry name" value="Acetyltransf_1"/>
    <property type="match status" value="1"/>
</dbReference>
<evidence type="ECO:0000256" key="1">
    <source>
        <dbReference type="ARBA" id="ARBA00022679"/>
    </source>
</evidence>
<dbReference type="PANTHER" id="PTHR43877:SF2">
    <property type="entry name" value="AMINOALKYLPHOSPHONATE N-ACETYLTRANSFERASE-RELATED"/>
    <property type="match status" value="1"/>
</dbReference>
<dbReference type="InterPro" id="IPR000182">
    <property type="entry name" value="GNAT_dom"/>
</dbReference>
<dbReference type="CDD" id="cd04301">
    <property type="entry name" value="NAT_SF"/>
    <property type="match status" value="1"/>
</dbReference>
<feature type="domain" description="N-acetyltransferase" evidence="3">
    <location>
        <begin position="2"/>
        <end position="157"/>
    </location>
</feature>
<dbReference type="InterPro" id="IPR016181">
    <property type="entry name" value="Acyl_CoA_acyltransferase"/>
</dbReference>